<evidence type="ECO:0000256" key="2">
    <source>
        <dbReference type="SAM" id="Phobius"/>
    </source>
</evidence>
<dbReference type="InterPro" id="IPR025645">
    <property type="entry name" value="DUF4349"/>
</dbReference>
<protein>
    <submittedName>
        <fullName evidence="5">DUF4349 domain-containing protein</fullName>
    </submittedName>
</protein>
<feature type="transmembrane region" description="Helical" evidence="2">
    <location>
        <begin position="261"/>
        <end position="286"/>
    </location>
</feature>
<dbReference type="PROSITE" id="PS51257">
    <property type="entry name" value="PROKAR_LIPOPROTEIN"/>
    <property type="match status" value="1"/>
</dbReference>
<keyword evidence="2" id="KW-1133">Transmembrane helix</keyword>
<dbReference type="EMBL" id="JAFEJA010000001">
    <property type="protein sequence ID" value="MBM9618604.1"/>
    <property type="molecule type" value="Genomic_DNA"/>
</dbReference>
<dbReference type="Pfam" id="PF14257">
    <property type="entry name" value="DUF4349"/>
    <property type="match status" value="1"/>
</dbReference>
<name>A0ABS2UMH5_9ACTN</name>
<keyword evidence="3" id="KW-0732">Signal</keyword>
<feature type="chain" id="PRO_5047132391" evidence="3">
    <location>
        <begin position="20"/>
        <end position="343"/>
    </location>
</feature>
<feature type="region of interest" description="Disordered" evidence="1">
    <location>
        <begin position="37"/>
        <end position="68"/>
    </location>
</feature>
<keyword evidence="2" id="KW-0812">Transmembrane</keyword>
<evidence type="ECO:0000259" key="4">
    <source>
        <dbReference type="Pfam" id="PF14257"/>
    </source>
</evidence>
<feature type="compositionally biased region" description="Basic residues" evidence="1">
    <location>
        <begin position="295"/>
        <end position="327"/>
    </location>
</feature>
<evidence type="ECO:0000256" key="1">
    <source>
        <dbReference type="SAM" id="MobiDB-lite"/>
    </source>
</evidence>
<evidence type="ECO:0000313" key="5">
    <source>
        <dbReference type="EMBL" id="MBM9618604.1"/>
    </source>
</evidence>
<sequence>MRARRTFAVLFVTASLALAGCGAGSDDSADAKPAYAEQAKGAAGSGSAADEGATAADGKAGPEGTAEPSAEAAAHIIRTASLSVEVKDAVAALADARAAAEKAGGRVENETTERVDDTHVTSRIVLRVPQESYDAVLSGLAGAGRLLSRQADAKDVTDQVVDVESRIATQRASVARVRELMERAERLSDVVALEGQLSSRQAELEALLAKQESLKDRTALATITLELTEPERAEESSDDGAPGFLDALGGGWDALVATVRWIAVVLGAVAPFAAVGAALYVLWRLLGGRAGPAGRRSRRRGPPRRAARSRRTRGRRRPRPRGGRRTPGRAPRTEGAAPRSVFP</sequence>
<comment type="caution">
    <text evidence="5">The sequence shown here is derived from an EMBL/GenBank/DDBJ whole genome shotgun (WGS) entry which is preliminary data.</text>
</comment>
<proteinExistence type="predicted"/>
<dbReference type="Proteomes" id="UP000664109">
    <property type="component" value="Unassembled WGS sequence"/>
</dbReference>
<feature type="region of interest" description="Disordered" evidence="1">
    <location>
        <begin position="290"/>
        <end position="343"/>
    </location>
</feature>
<accession>A0ABS2UMH5</accession>
<gene>
    <name evidence="5" type="ORF">JE024_07535</name>
</gene>
<feature type="signal peptide" evidence="3">
    <location>
        <begin position="1"/>
        <end position="19"/>
    </location>
</feature>
<keyword evidence="6" id="KW-1185">Reference proteome</keyword>
<keyword evidence="2" id="KW-0472">Membrane</keyword>
<evidence type="ECO:0000256" key="3">
    <source>
        <dbReference type="SAM" id="SignalP"/>
    </source>
</evidence>
<evidence type="ECO:0000313" key="6">
    <source>
        <dbReference type="Proteomes" id="UP000664109"/>
    </source>
</evidence>
<reference evidence="5 6" key="1">
    <citation type="journal article" date="2016" name="Arch. Microbiol.">
        <title>Streptomyces zhihengii sp. nov., isolated from rhizospheric soil of Psammosilene tunicoides.</title>
        <authorList>
            <person name="Huang M.J."/>
            <person name="Fei J.J."/>
            <person name="Salam N."/>
            <person name="Kim C.J."/>
            <person name="Hozzein W.N."/>
            <person name="Xiao M."/>
            <person name="Huang H.Q."/>
            <person name="Li W.J."/>
        </authorList>
    </citation>
    <scope>NUCLEOTIDE SEQUENCE [LARGE SCALE GENOMIC DNA]</scope>
    <source>
        <strain evidence="5 6">YIM T102</strain>
    </source>
</reference>
<feature type="domain" description="DUF4349" evidence="4">
    <location>
        <begin position="75"/>
        <end position="284"/>
    </location>
</feature>
<organism evidence="5 6">
    <name type="scientific">Streptomyces zhihengii</name>
    <dbReference type="NCBI Taxonomy" id="1818004"/>
    <lineage>
        <taxon>Bacteria</taxon>
        <taxon>Bacillati</taxon>
        <taxon>Actinomycetota</taxon>
        <taxon>Actinomycetes</taxon>
        <taxon>Kitasatosporales</taxon>
        <taxon>Streptomycetaceae</taxon>
        <taxon>Streptomyces</taxon>
    </lineage>
</organism>
<dbReference type="RefSeq" id="WP_205372860.1">
    <property type="nucleotide sequence ID" value="NZ_JAFEJA010000001.1"/>
</dbReference>
<feature type="compositionally biased region" description="Low complexity" evidence="1">
    <location>
        <begin position="37"/>
        <end position="59"/>
    </location>
</feature>